<dbReference type="Pfam" id="PF14196">
    <property type="entry name" value="ATC_hydrolase"/>
    <property type="match status" value="1"/>
</dbReference>
<proteinExistence type="predicted"/>
<dbReference type="AlphaFoldDB" id="A0A075WEQ5"/>
<gene>
    <name evidence="1" type="ORF">AFULGI_00007670</name>
</gene>
<dbReference type="InterPro" id="IPR026002">
    <property type="entry name" value="ATC_hydrolase-like"/>
</dbReference>
<sequence>MSEKTHWNRREMAEKGFTFVFPYSEGLKRVRELLNTDYDPAVLWVWGTMQARAVIETLKACESDFGEKGQKVVYEALKKVGREVAEQMISSSKFEGMDEAELLSFFATIVNTIAYASIEKPWVESEERVGFDILWCPHQDVYSAFDCRVQRYFVQGMLEALREKYEKETGKKLKWQVKFETTIPAGADVCRFVIWRSESEDNEWEKYTELLNRKALNGKNIL</sequence>
<reference evidence="1 2" key="1">
    <citation type="submission" date="2013-07" db="EMBL/GenBank/DDBJ databases">
        <title>Genome of Archaeoglobus fulgidus.</title>
        <authorList>
            <person name="Fiebig A."/>
            <person name="Birkeland N.-K."/>
        </authorList>
    </citation>
    <scope>NUCLEOTIDE SEQUENCE [LARGE SCALE GENOMIC DNA]</scope>
    <source>
        <strain evidence="1 2">DSM 8774</strain>
    </source>
</reference>
<evidence type="ECO:0000313" key="2">
    <source>
        <dbReference type="Proteomes" id="UP000028501"/>
    </source>
</evidence>
<dbReference type="EMBL" id="CP006577">
    <property type="protein sequence ID" value="AIG97564.1"/>
    <property type="molecule type" value="Genomic_DNA"/>
</dbReference>
<organism evidence="1 2">
    <name type="scientific">Archaeoglobus fulgidus DSM 8774</name>
    <dbReference type="NCBI Taxonomy" id="1344584"/>
    <lineage>
        <taxon>Archaea</taxon>
        <taxon>Methanobacteriati</taxon>
        <taxon>Methanobacteriota</taxon>
        <taxon>Archaeoglobi</taxon>
        <taxon>Archaeoglobales</taxon>
        <taxon>Archaeoglobaceae</taxon>
        <taxon>Archaeoglobus</taxon>
    </lineage>
</organism>
<dbReference type="RefSeq" id="WP_010878189.1">
    <property type="nucleotide sequence ID" value="NZ_CP006577.1"/>
</dbReference>
<dbReference type="HOGENOM" id="CLU_1242972_0_0_2"/>
<evidence type="ECO:0000313" key="1">
    <source>
        <dbReference type="EMBL" id="AIG97564.1"/>
    </source>
</evidence>
<dbReference type="Proteomes" id="UP000028501">
    <property type="component" value="Chromosome"/>
</dbReference>
<dbReference type="GeneID" id="24794286"/>
<name>A0A075WEQ5_ARCFL</name>
<dbReference type="KEGG" id="afg:AFULGI_00007670"/>
<protein>
    <recommendedName>
        <fullName evidence="3">L-2-amino-thiazoline-4-carboxylic acid hydrolase</fullName>
    </recommendedName>
</protein>
<evidence type="ECO:0008006" key="3">
    <source>
        <dbReference type="Google" id="ProtNLM"/>
    </source>
</evidence>
<accession>A0A075WEQ5</accession>